<dbReference type="EMBL" id="JAAQHG020000002">
    <property type="protein sequence ID" value="KAL1590349.1"/>
    <property type="molecule type" value="Genomic_DNA"/>
</dbReference>
<feature type="region of interest" description="Disordered" evidence="1">
    <location>
        <begin position="1"/>
        <end position="46"/>
    </location>
</feature>
<sequence>MSQAQGETTIRISPQEAERIQTRIKDRRQKCQEQAGKPREATDKQALHQQITMSNLMTDMDFMGGGSEKKSEGITVLAIGKPYLPSTASLDDLTLMKLSELTMETHHTGRKLTVKRKEEVVEQKAHSWTVVEEEGSEDVERLEVVVHKSRGGEDLLDSAKVFTVKEPYFTLSDDNEPTLRIDHPSDLVVEVKEVAANVAGSAVEQATKCKEEGNAALKRKELIDAHAKYSQGLHELRNGHALDDKLSFDIHRNRAHVNLQLSRMDEAKADGIAAVTGIDDARHKDLDSKAYFRAACAAYNLGQWEESKNLFESQQKLAPGDKDAATNLEKLAARLNEQKTGEYDFKKIRNALSKLRPRADAADYDGHTERKESKGHGFGLFATKDIEEGAIIICEKALSIVWSHEAEGWTALTVDSRDEQTRVQPVGLTKAIVSKLMSNPSQIEKATSLFGDHQGLGKQLIIKDGTPVVDAFQIHDIVSRNAFGPGESFATGKQDGRMASTGLWVRSAYINHSCIPNAKKDSVGDLMVFRATRSIKAGEEIFHCYAESYDYEERAANLKTTWGFECDCRLCKAERKDGAELRAKRMGLMGQADALMQREDIRIAKRITIGRIETVLKSLNETYNDERYKGIPRYGVERIQEWVDEAKRNLKKR</sequence>
<dbReference type="CDD" id="cd20071">
    <property type="entry name" value="SET_SMYD"/>
    <property type="match status" value="1"/>
</dbReference>
<evidence type="ECO:0000313" key="3">
    <source>
        <dbReference type="EMBL" id="KAL1590349.1"/>
    </source>
</evidence>
<accession>A0AB34KZ98</accession>
<dbReference type="Proteomes" id="UP000803884">
    <property type="component" value="Unassembled WGS sequence"/>
</dbReference>
<proteinExistence type="predicted"/>
<gene>
    <name evidence="3" type="ORF">WHR41_00638</name>
</gene>
<feature type="domain" description="SET" evidence="2">
    <location>
        <begin position="366"/>
        <end position="546"/>
    </location>
</feature>
<dbReference type="InterPro" id="IPR053209">
    <property type="entry name" value="Gramillin-biosynth_MTr"/>
</dbReference>
<protein>
    <recommendedName>
        <fullName evidence="2">SET domain-containing protein</fullName>
    </recommendedName>
</protein>
<name>A0AB34KZ98_9PEZI</name>
<dbReference type="PANTHER" id="PTHR47643">
    <property type="entry name" value="TPR DOMAIN PROTEIN (AFU_ORTHOLOGUE AFUA_5G12710)"/>
    <property type="match status" value="1"/>
</dbReference>
<feature type="compositionally biased region" description="Polar residues" evidence="1">
    <location>
        <begin position="1"/>
        <end position="12"/>
    </location>
</feature>
<evidence type="ECO:0000313" key="4">
    <source>
        <dbReference type="Proteomes" id="UP000803884"/>
    </source>
</evidence>
<comment type="caution">
    <text evidence="3">The sequence shown here is derived from an EMBL/GenBank/DDBJ whole genome shotgun (WGS) entry which is preliminary data.</text>
</comment>
<evidence type="ECO:0000256" key="1">
    <source>
        <dbReference type="SAM" id="MobiDB-lite"/>
    </source>
</evidence>
<organism evidence="3 4">
    <name type="scientific">Cladosporium halotolerans</name>
    <dbReference type="NCBI Taxonomy" id="1052096"/>
    <lineage>
        <taxon>Eukaryota</taxon>
        <taxon>Fungi</taxon>
        <taxon>Dikarya</taxon>
        <taxon>Ascomycota</taxon>
        <taxon>Pezizomycotina</taxon>
        <taxon>Dothideomycetes</taxon>
        <taxon>Dothideomycetidae</taxon>
        <taxon>Cladosporiales</taxon>
        <taxon>Cladosporiaceae</taxon>
        <taxon>Cladosporium</taxon>
    </lineage>
</organism>
<dbReference type="SMART" id="SM00317">
    <property type="entry name" value="SET"/>
    <property type="match status" value="1"/>
</dbReference>
<dbReference type="Pfam" id="PF00856">
    <property type="entry name" value="SET"/>
    <property type="match status" value="1"/>
</dbReference>
<dbReference type="PROSITE" id="PS50280">
    <property type="entry name" value="SET"/>
    <property type="match status" value="1"/>
</dbReference>
<dbReference type="Gene3D" id="2.170.270.10">
    <property type="entry name" value="SET domain"/>
    <property type="match status" value="1"/>
</dbReference>
<reference evidence="3 4" key="1">
    <citation type="journal article" date="2020" name="Microbiol. Resour. Announc.">
        <title>Draft Genome Sequence of a Cladosporium Species Isolated from the Mesophotic Ascidian Didemnum maculosum.</title>
        <authorList>
            <person name="Gioti A."/>
            <person name="Siaperas R."/>
            <person name="Nikolaivits E."/>
            <person name="Le Goff G."/>
            <person name="Ouazzani J."/>
            <person name="Kotoulas G."/>
            <person name="Topakas E."/>
        </authorList>
    </citation>
    <scope>NUCLEOTIDE SEQUENCE [LARGE SCALE GENOMIC DNA]</scope>
    <source>
        <strain evidence="3 4">TM138-S3</strain>
    </source>
</reference>
<keyword evidence="4" id="KW-1185">Reference proteome</keyword>
<dbReference type="InterPro" id="IPR046341">
    <property type="entry name" value="SET_dom_sf"/>
</dbReference>
<dbReference type="PANTHER" id="PTHR47643:SF2">
    <property type="entry name" value="TPR DOMAIN PROTEIN (AFU_ORTHOLOGUE AFUA_5G12710)"/>
    <property type="match status" value="1"/>
</dbReference>
<evidence type="ECO:0000259" key="2">
    <source>
        <dbReference type="PROSITE" id="PS50280"/>
    </source>
</evidence>
<dbReference type="SUPFAM" id="SSF48452">
    <property type="entry name" value="TPR-like"/>
    <property type="match status" value="1"/>
</dbReference>
<dbReference type="RefSeq" id="XP_069233454.1">
    <property type="nucleotide sequence ID" value="XM_069369244.1"/>
</dbReference>
<feature type="compositionally biased region" description="Basic and acidic residues" evidence="1">
    <location>
        <begin position="36"/>
        <end position="46"/>
    </location>
</feature>
<dbReference type="GeneID" id="96002082"/>
<dbReference type="InterPro" id="IPR011990">
    <property type="entry name" value="TPR-like_helical_dom_sf"/>
</dbReference>
<dbReference type="SUPFAM" id="SSF82199">
    <property type="entry name" value="SET domain"/>
    <property type="match status" value="1"/>
</dbReference>
<dbReference type="Gene3D" id="1.25.40.10">
    <property type="entry name" value="Tetratricopeptide repeat domain"/>
    <property type="match status" value="1"/>
</dbReference>
<dbReference type="AlphaFoldDB" id="A0AB34KZ98"/>
<dbReference type="InterPro" id="IPR001214">
    <property type="entry name" value="SET_dom"/>
</dbReference>